<dbReference type="EMBL" id="MGEJ01000007">
    <property type="protein sequence ID" value="OGL81322.1"/>
    <property type="molecule type" value="Genomic_DNA"/>
</dbReference>
<dbReference type="STRING" id="1802401.A3B21_00150"/>
<sequence>MVYSDSKTNKIAASANAIAYSSDHNKNYIEGAPHVKHSSLLDMYMRLAKDCYNEALRYSSPPKVLDLGAGDGSATIPFLEMGAEVTAVDIAEDQLKLLQRKSSPYGNKLHVRCGDALEVMKSMQHTQQHFNIITANSFLHHIPDYLGFIRFAANILGPHGQFLSFQDPLRYDSLGKLTYAFSTGTYFCWRILQGDILAGMKRRLRRNKGFYLEDSIEDNVEYHVVRNGVDQDAIQTLFNGMGFNCRIIRYFSTQSSGWQRVGSVLGVKNSFGVIAKKV</sequence>
<dbReference type="Pfam" id="PF13489">
    <property type="entry name" value="Methyltransf_23"/>
    <property type="match status" value="1"/>
</dbReference>
<gene>
    <name evidence="1" type="ORF">A3B21_00150</name>
</gene>
<evidence type="ECO:0008006" key="3">
    <source>
        <dbReference type="Google" id="ProtNLM"/>
    </source>
</evidence>
<evidence type="ECO:0000313" key="1">
    <source>
        <dbReference type="EMBL" id="OGL81322.1"/>
    </source>
</evidence>
<dbReference type="AlphaFoldDB" id="A0A1F7USQ2"/>
<dbReference type="InterPro" id="IPR029063">
    <property type="entry name" value="SAM-dependent_MTases_sf"/>
</dbReference>
<dbReference type="Gene3D" id="3.40.50.150">
    <property type="entry name" value="Vaccinia Virus protein VP39"/>
    <property type="match status" value="1"/>
</dbReference>
<dbReference type="SUPFAM" id="SSF53335">
    <property type="entry name" value="S-adenosyl-L-methionine-dependent methyltransferases"/>
    <property type="match status" value="1"/>
</dbReference>
<dbReference type="PANTHER" id="PTHR43861">
    <property type="entry name" value="TRANS-ACONITATE 2-METHYLTRANSFERASE-RELATED"/>
    <property type="match status" value="1"/>
</dbReference>
<dbReference type="Proteomes" id="UP000176897">
    <property type="component" value="Unassembled WGS sequence"/>
</dbReference>
<evidence type="ECO:0000313" key="2">
    <source>
        <dbReference type="Proteomes" id="UP000176897"/>
    </source>
</evidence>
<accession>A0A1F7USQ2</accession>
<reference evidence="1 2" key="1">
    <citation type="journal article" date="2016" name="Nat. Commun.">
        <title>Thousands of microbial genomes shed light on interconnected biogeochemical processes in an aquifer system.</title>
        <authorList>
            <person name="Anantharaman K."/>
            <person name="Brown C.T."/>
            <person name="Hug L.A."/>
            <person name="Sharon I."/>
            <person name="Castelle C.J."/>
            <person name="Probst A.J."/>
            <person name="Thomas B.C."/>
            <person name="Singh A."/>
            <person name="Wilkins M.J."/>
            <person name="Karaoz U."/>
            <person name="Brodie E.L."/>
            <person name="Williams K.H."/>
            <person name="Hubbard S.S."/>
            <person name="Banfield J.F."/>
        </authorList>
    </citation>
    <scope>NUCLEOTIDE SEQUENCE [LARGE SCALE GENOMIC DNA]</scope>
</reference>
<protein>
    <recommendedName>
        <fullName evidence="3">Methyltransferase domain-containing protein</fullName>
    </recommendedName>
</protein>
<proteinExistence type="predicted"/>
<organism evidence="1 2">
    <name type="scientific">Candidatus Uhrbacteria bacterium RIFCSPLOWO2_01_FULL_47_24</name>
    <dbReference type="NCBI Taxonomy" id="1802401"/>
    <lineage>
        <taxon>Bacteria</taxon>
        <taxon>Candidatus Uhriibacteriota</taxon>
    </lineage>
</organism>
<dbReference type="CDD" id="cd02440">
    <property type="entry name" value="AdoMet_MTases"/>
    <property type="match status" value="1"/>
</dbReference>
<comment type="caution">
    <text evidence="1">The sequence shown here is derived from an EMBL/GenBank/DDBJ whole genome shotgun (WGS) entry which is preliminary data.</text>
</comment>
<name>A0A1F7USQ2_9BACT</name>